<dbReference type="STRING" id="158441.A0A226F040"/>
<comment type="subcellular location">
    <subcellularLocation>
        <location evidence="3">Nucleus</location>
        <location evidence="3">PML body</location>
    </subcellularLocation>
</comment>
<dbReference type="GO" id="GO:0016605">
    <property type="term" value="C:PML body"/>
    <property type="evidence" value="ECO:0007669"/>
    <property type="project" value="UniProtKB-SubCell"/>
</dbReference>
<evidence type="ECO:0000256" key="5">
    <source>
        <dbReference type="ARBA" id="ARBA00022723"/>
    </source>
</evidence>
<feature type="compositionally biased region" description="Polar residues" evidence="11">
    <location>
        <begin position="10"/>
        <end position="35"/>
    </location>
</feature>
<dbReference type="PANTHER" id="PTHR15822:SF4">
    <property type="entry name" value="TYROSYL-DNA PHOSPHODIESTERASE 2"/>
    <property type="match status" value="1"/>
</dbReference>
<feature type="domain" description="Endonuclease/exonuclease/phosphatase" evidence="12">
    <location>
        <begin position="236"/>
        <end position="474"/>
    </location>
</feature>
<evidence type="ECO:0000256" key="3">
    <source>
        <dbReference type="ARBA" id="ARBA00004322"/>
    </source>
</evidence>
<dbReference type="InterPro" id="IPR036691">
    <property type="entry name" value="Endo/exonu/phosph_ase_sf"/>
</dbReference>
<comment type="cofactor">
    <cofactor evidence="2">
        <name>Mg(2+)</name>
        <dbReference type="ChEBI" id="CHEBI:18420"/>
    </cofactor>
</comment>
<dbReference type="GO" id="GO:0004518">
    <property type="term" value="F:nuclease activity"/>
    <property type="evidence" value="ECO:0007669"/>
    <property type="project" value="UniProtKB-KW"/>
</dbReference>
<organism evidence="13 14">
    <name type="scientific">Folsomia candida</name>
    <name type="common">Springtail</name>
    <dbReference type="NCBI Taxonomy" id="158441"/>
    <lineage>
        <taxon>Eukaryota</taxon>
        <taxon>Metazoa</taxon>
        <taxon>Ecdysozoa</taxon>
        <taxon>Arthropoda</taxon>
        <taxon>Hexapoda</taxon>
        <taxon>Collembola</taxon>
        <taxon>Entomobryomorpha</taxon>
        <taxon>Isotomoidea</taxon>
        <taxon>Isotomidae</taxon>
        <taxon>Proisotominae</taxon>
        <taxon>Folsomia</taxon>
    </lineage>
</organism>
<dbReference type="SUPFAM" id="SSF56219">
    <property type="entry name" value="DNase I-like"/>
    <property type="match status" value="1"/>
</dbReference>
<keyword evidence="14" id="KW-1185">Reference proteome</keyword>
<accession>A0A226F040</accession>
<evidence type="ECO:0000256" key="6">
    <source>
        <dbReference type="ARBA" id="ARBA00022763"/>
    </source>
</evidence>
<feature type="region of interest" description="Disordered" evidence="11">
    <location>
        <begin position="152"/>
        <end position="185"/>
    </location>
</feature>
<dbReference type="InterPro" id="IPR005135">
    <property type="entry name" value="Endo/exonuclease/phosphatase"/>
</dbReference>
<evidence type="ECO:0000256" key="9">
    <source>
        <dbReference type="ARBA" id="ARBA00023204"/>
    </source>
</evidence>
<name>A0A226F040_FOLCA</name>
<keyword evidence="6" id="KW-0227">DNA damage</keyword>
<keyword evidence="8" id="KW-0460">Magnesium</keyword>
<feature type="compositionally biased region" description="Basic and acidic residues" evidence="11">
    <location>
        <begin position="159"/>
        <end position="173"/>
    </location>
</feature>
<evidence type="ECO:0000256" key="11">
    <source>
        <dbReference type="SAM" id="MobiDB-lite"/>
    </source>
</evidence>
<proteinExistence type="predicted"/>
<dbReference type="Proteomes" id="UP000198287">
    <property type="component" value="Unassembled WGS sequence"/>
</dbReference>
<dbReference type="GO" id="GO:0003697">
    <property type="term" value="F:single-stranded DNA binding"/>
    <property type="evidence" value="ECO:0007669"/>
    <property type="project" value="TreeGrafter"/>
</dbReference>
<dbReference type="OMA" id="SDHWAII"/>
<dbReference type="EMBL" id="LNIX01000001">
    <property type="protein sequence ID" value="OXA63175.1"/>
    <property type="molecule type" value="Genomic_DNA"/>
</dbReference>
<evidence type="ECO:0000256" key="4">
    <source>
        <dbReference type="ARBA" id="ARBA00022722"/>
    </source>
</evidence>
<keyword evidence="5" id="KW-0479">Metal-binding</keyword>
<dbReference type="Gene3D" id="3.60.10.10">
    <property type="entry name" value="Endonuclease/exonuclease/phosphatase"/>
    <property type="match status" value="1"/>
</dbReference>
<dbReference type="GO" id="GO:0070260">
    <property type="term" value="F:5'-tyrosyl-DNA phosphodiesterase activity"/>
    <property type="evidence" value="ECO:0007669"/>
    <property type="project" value="TreeGrafter"/>
</dbReference>
<keyword evidence="10" id="KW-0539">Nucleus</keyword>
<keyword evidence="9" id="KW-0234">DNA repair</keyword>
<evidence type="ECO:0000256" key="7">
    <source>
        <dbReference type="ARBA" id="ARBA00022801"/>
    </source>
</evidence>
<keyword evidence="7" id="KW-0378">Hydrolase</keyword>
<dbReference type="InterPro" id="IPR051547">
    <property type="entry name" value="TDP2-like"/>
</dbReference>
<evidence type="ECO:0000256" key="10">
    <source>
        <dbReference type="ARBA" id="ARBA00023242"/>
    </source>
</evidence>
<evidence type="ECO:0000256" key="8">
    <source>
        <dbReference type="ARBA" id="ARBA00022842"/>
    </source>
</evidence>
<dbReference type="GO" id="GO:0046872">
    <property type="term" value="F:metal ion binding"/>
    <property type="evidence" value="ECO:0007669"/>
    <property type="project" value="UniProtKB-KW"/>
</dbReference>
<protein>
    <submittedName>
        <fullName evidence="13">Tyrosyl-DNA phosphodiesterase 2</fullName>
    </submittedName>
</protein>
<evidence type="ECO:0000256" key="1">
    <source>
        <dbReference type="ARBA" id="ARBA00001936"/>
    </source>
</evidence>
<evidence type="ECO:0000313" key="13">
    <source>
        <dbReference type="EMBL" id="OXA63175.1"/>
    </source>
</evidence>
<dbReference type="AlphaFoldDB" id="A0A226F040"/>
<feature type="compositionally biased region" description="Acidic residues" evidence="11">
    <location>
        <begin position="62"/>
        <end position="77"/>
    </location>
</feature>
<evidence type="ECO:0000256" key="2">
    <source>
        <dbReference type="ARBA" id="ARBA00001946"/>
    </source>
</evidence>
<sequence length="506" mass="57155">MDNEKDNNRTRQLADSSATASPSNPEGSTSSTANTRDTDAENVGDDTESLVSKNDDSTSSNNEDENNIITLDDDDDENGIMQSNARIDPVGGILTVSDVLIELDDNLKSKLVIDLMQICEVDEDTAKSTLESYRWSMQDSIDFLLYANNSMSSNEEEGGDKMAIDTDDEKDKPQTSSFPNEGASTSAIASSSSVLHQLCSPGEDGKKEKLVEREIQVVTTPGGSFSNWAPEKFSVLSWNLDGLDDKNLEKRTDYVINLVEREKHDVLFFQELLPYTFDYIARRLLPQYKPIPGTDDSSCQYLTATFLRKNSVYYEDHYLLPFPNSLMGRTLLVTKAFIGRAKLALLNTHLESTAEYQSQRKVQLQTCFEMASTFDKEYNVIFGGDLNLRDREVDNTLPSSMVDLWIRCGSRPTCQYTWDLTRNTNKQMPSKFQPRCRFDRFYFRNSDPETLNPEFFGVTGIERVPGTQSFPSDHWAIITYLGLTKEARKPPPRKRRAEIDGLPDDD</sequence>
<gene>
    <name evidence="13" type="ORF">Fcan01_03194</name>
</gene>
<dbReference type="CDD" id="cd09080">
    <property type="entry name" value="TDP2"/>
    <property type="match status" value="1"/>
</dbReference>
<dbReference type="GO" id="GO:0006302">
    <property type="term" value="P:double-strand break repair"/>
    <property type="evidence" value="ECO:0007669"/>
    <property type="project" value="TreeGrafter"/>
</dbReference>
<dbReference type="GO" id="GO:0005737">
    <property type="term" value="C:cytoplasm"/>
    <property type="evidence" value="ECO:0007669"/>
    <property type="project" value="TreeGrafter"/>
</dbReference>
<evidence type="ECO:0000313" key="14">
    <source>
        <dbReference type="Proteomes" id="UP000198287"/>
    </source>
</evidence>
<keyword evidence="4" id="KW-0540">Nuclease</keyword>
<evidence type="ECO:0000259" key="12">
    <source>
        <dbReference type="Pfam" id="PF03372"/>
    </source>
</evidence>
<reference evidence="13 14" key="1">
    <citation type="submission" date="2015-12" db="EMBL/GenBank/DDBJ databases">
        <title>The genome of Folsomia candida.</title>
        <authorList>
            <person name="Faddeeva A."/>
            <person name="Derks M.F."/>
            <person name="Anvar Y."/>
            <person name="Smit S."/>
            <person name="Van Straalen N."/>
            <person name="Roelofs D."/>
        </authorList>
    </citation>
    <scope>NUCLEOTIDE SEQUENCE [LARGE SCALE GENOMIC DNA]</scope>
    <source>
        <strain evidence="13 14">VU population</strain>
        <tissue evidence="13">Whole body</tissue>
    </source>
</reference>
<comment type="caution">
    <text evidence="13">The sequence shown here is derived from an EMBL/GenBank/DDBJ whole genome shotgun (WGS) entry which is preliminary data.</text>
</comment>
<dbReference type="OrthoDB" id="9975959at2759"/>
<dbReference type="Pfam" id="PF03372">
    <property type="entry name" value="Exo_endo_phos"/>
    <property type="match status" value="1"/>
</dbReference>
<feature type="region of interest" description="Disordered" evidence="11">
    <location>
        <begin position="1"/>
        <end position="77"/>
    </location>
</feature>
<comment type="cofactor">
    <cofactor evidence="1">
        <name>Mn(2+)</name>
        <dbReference type="ChEBI" id="CHEBI:29035"/>
    </cofactor>
</comment>
<dbReference type="PANTHER" id="PTHR15822">
    <property type="entry name" value="TRAF AND TNF RECEPTOR-ASSOCIATED PROTEIN"/>
    <property type="match status" value="1"/>
</dbReference>